<evidence type="ECO:0000313" key="3">
    <source>
        <dbReference type="Proteomes" id="UP000198670"/>
    </source>
</evidence>
<dbReference type="CDD" id="cd04301">
    <property type="entry name" value="NAT_SF"/>
    <property type="match status" value="1"/>
</dbReference>
<dbReference type="STRING" id="1477437.SAMN05444682_105149"/>
<dbReference type="InterPro" id="IPR000182">
    <property type="entry name" value="GNAT_dom"/>
</dbReference>
<accession>A0A1I3KC48</accession>
<dbReference type="SUPFAM" id="SSF55729">
    <property type="entry name" value="Acyl-CoA N-acyltransferases (Nat)"/>
    <property type="match status" value="1"/>
</dbReference>
<name>A0A1I3KC48_9SPHI</name>
<reference evidence="2 3" key="1">
    <citation type="submission" date="2016-10" db="EMBL/GenBank/DDBJ databases">
        <authorList>
            <person name="de Groot N.N."/>
        </authorList>
    </citation>
    <scope>NUCLEOTIDE SEQUENCE [LARGE SCALE GENOMIC DNA]</scope>
    <source>
        <strain evidence="2 3">RK1</strain>
    </source>
</reference>
<evidence type="ECO:0000313" key="2">
    <source>
        <dbReference type="EMBL" id="SFI69868.1"/>
    </source>
</evidence>
<dbReference type="EMBL" id="FOQO01000005">
    <property type="protein sequence ID" value="SFI69868.1"/>
    <property type="molecule type" value="Genomic_DNA"/>
</dbReference>
<evidence type="ECO:0000259" key="1">
    <source>
        <dbReference type="PROSITE" id="PS51186"/>
    </source>
</evidence>
<feature type="domain" description="N-acetyltransferase" evidence="1">
    <location>
        <begin position="11"/>
        <end position="152"/>
    </location>
</feature>
<keyword evidence="3" id="KW-1185">Reference proteome</keyword>
<gene>
    <name evidence="2" type="ORF">SAMN05444682_105149</name>
</gene>
<dbReference type="OrthoDB" id="9796171at2"/>
<sequence>MENPILTWEIKPFNALSLDELYKILQLRQEVFVLEQACVYNDLDDKDRKSAHLMAWHGDALAAYTRLIPYGISYSDAVSIGRVVVANEFRGEGVGKELMVRSIAGTQDLFGRHPIKIGAQQHLKAFYNRLGFEQTSEPYLDAGIAHIEMTRL</sequence>
<proteinExistence type="predicted"/>
<dbReference type="GO" id="GO:0016747">
    <property type="term" value="F:acyltransferase activity, transferring groups other than amino-acyl groups"/>
    <property type="evidence" value="ECO:0007669"/>
    <property type="project" value="InterPro"/>
</dbReference>
<protein>
    <submittedName>
        <fullName evidence="2">ElaA protein</fullName>
    </submittedName>
</protein>
<dbReference type="Pfam" id="PF13673">
    <property type="entry name" value="Acetyltransf_10"/>
    <property type="match status" value="1"/>
</dbReference>
<dbReference type="Gene3D" id="3.40.630.30">
    <property type="match status" value="1"/>
</dbReference>
<dbReference type="AlphaFoldDB" id="A0A1I3KC48"/>
<organism evidence="2 3">
    <name type="scientific">Parapedobacter indicus</name>
    <dbReference type="NCBI Taxonomy" id="1477437"/>
    <lineage>
        <taxon>Bacteria</taxon>
        <taxon>Pseudomonadati</taxon>
        <taxon>Bacteroidota</taxon>
        <taxon>Sphingobacteriia</taxon>
        <taxon>Sphingobacteriales</taxon>
        <taxon>Sphingobacteriaceae</taxon>
        <taxon>Parapedobacter</taxon>
    </lineage>
</organism>
<dbReference type="Proteomes" id="UP000198670">
    <property type="component" value="Unassembled WGS sequence"/>
</dbReference>
<dbReference type="PROSITE" id="PS51186">
    <property type="entry name" value="GNAT"/>
    <property type="match status" value="1"/>
</dbReference>
<dbReference type="InterPro" id="IPR016181">
    <property type="entry name" value="Acyl_CoA_acyltransferase"/>
</dbReference>
<dbReference type="RefSeq" id="WP_090626810.1">
    <property type="nucleotide sequence ID" value="NZ_FOQO01000005.1"/>
</dbReference>